<feature type="transmembrane region" description="Helical" evidence="7">
    <location>
        <begin position="305"/>
        <end position="326"/>
    </location>
</feature>
<evidence type="ECO:0000256" key="2">
    <source>
        <dbReference type="ARBA" id="ARBA00022448"/>
    </source>
</evidence>
<dbReference type="PANTHER" id="PTHR23517">
    <property type="entry name" value="RESISTANCE PROTEIN MDTM, PUTATIVE-RELATED-RELATED"/>
    <property type="match status" value="1"/>
</dbReference>
<evidence type="ECO:0000256" key="1">
    <source>
        <dbReference type="ARBA" id="ARBA00004651"/>
    </source>
</evidence>
<evidence type="ECO:0000313" key="8">
    <source>
        <dbReference type="EMBL" id="MBB5815417.1"/>
    </source>
</evidence>
<dbReference type="InterPro" id="IPR036259">
    <property type="entry name" value="MFS_trans_sf"/>
</dbReference>
<keyword evidence="4 7" id="KW-0812">Transmembrane</keyword>
<evidence type="ECO:0000256" key="4">
    <source>
        <dbReference type="ARBA" id="ARBA00022692"/>
    </source>
</evidence>
<evidence type="ECO:0000256" key="5">
    <source>
        <dbReference type="ARBA" id="ARBA00022989"/>
    </source>
</evidence>
<dbReference type="Proteomes" id="UP000579531">
    <property type="component" value="Unassembled WGS sequence"/>
</dbReference>
<keyword evidence="5 7" id="KW-1133">Transmembrane helix</keyword>
<dbReference type="PANTHER" id="PTHR23517:SF2">
    <property type="entry name" value="MULTIDRUG RESISTANCE PROTEIN MDTH"/>
    <property type="match status" value="1"/>
</dbReference>
<keyword evidence="6 7" id="KW-0472">Membrane</keyword>
<comment type="subcellular location">
    <subcellularLocation>
        <location evidence="1">Cell membrane</location>
        <topology evidence="1">Multi-pass membrane protein</topology>
    </subcellularLocation>
</comment>
<feature type="transmembrane region" description="Helical" evidence="7">
    <location>
        <begin position="388"/>
        <end position="415"/>
    </location>
</feature>
<keyword evidence="3" id="KW-1003">Cell membrane</keyword>
<name>A0AA89Q6Z5_STRCU</name>
<organism evidence="8 9">
    <name type="scientific">Streptomyces collinus</name>
    <dbReference type="NCBI Taxonomy" id="42684"/>
    <lineage>
        <taxon>Bacteria</taxon>
        <taxon>Bacillati</taxon>
        <taxon>Actinomycetota</taxon>
        <taxon>Actinomycetes</taxon>
        <taxon>Kitasatosporales</taxon>
        <taxon>Streptomycetaceae</taxon>
        <taxon>Streptomyces</taxon>
    </lineage>
</organism>
<feature type="transmembrane region" description="Helical" evidence="7">
    <location>
        <begin position="180"/>
        <end position="201"/>
    </location>
</feature>
<comment type="caution">
    <text evidence="8">The sequence shown here is derived from an EMBL/GenBank/DDBJ whole genome shotgun (WGS) entry which is preliminary data.</text>
</comment>
<dbReference type="GO" id="GO:0022857">
    <property type="term" value="F:transmembrane transporter activity"/>
    <property type="evidence" value="ECO:0007669"/>
    <property type="project" value="InterPro"/>
</dbReference>
<gene>
    <name evidence="8" type="ORF">HNR72_006445</name>
</gene>
<sequence>MAEERRYGAVLRAWFRETLPAAGNARRLGVLTLIQSLGLGVFLTSSAVFFTRTIGIPAQRVGLALSVAGLCGLLCTVPIGRLADRLGAGRVLTANFLLAAVGFTAYCLVDGFAAFLAVACAIAVLETSAGALQASLTDALVGEAERVRVSAQMRSLFNLGFLGGAALAGAAIAAGTSTALYATVLANAALQLVSVAVLLGMRLPAGAGPRATAAAPAAEAPGGVLRSAALRDVRYVAVALVCGALELYHPLLTVGLPLWIVTGTDAPALLVSGLLILDTVLVLLFQVTVSKGARTPAGAARMLRWAGWALGASCLVFAVSGGHGALLDSAALLGGALVLVLGELYQASASWGLSFGLAPAGRQGEYQAVFSLGRGFQQFAGPWLMTSLVVGAAGTGWLVLAALFALLGLAAPPLVRGLEKARARTEPAPA</sequence>
<evidence type="ECO:0000313" key="9">
    <source>
        <dbReference type="Proteomes" id="UP000579531"/>
    </source>
</evidence>
<reference evidence="8 9" key="1">
    <citation type="submission" date="2020-08" db="EMBL/GenBank/DDBJ databases">
        <title>Sequencing the genomes of 1000 actinobacteria strains.</title>
        <authorList>
            <person name="Klenk H.-P."/>
        </authorList>
    </citation>
    <scope>NUCLEOTIDE SEQUENCE [LARGE SCALE GENOMIC DNA]</scope>
    <source>
        <strain evidence="8 9">DSM 40129</strain>
    </source>
</reference>
<feature type="transmembrane region" description="Helical" evidence="7">
    <location>
        <begin position="156"/>
        <end position="174"/>
    </location>
</feature>
<dbReference type="EMBL" id="JACHLX010000001">
    <property type="protein sequence ID" value="MBB5815417.1"/>
    <property type="molecule type" value="Genomic_DNA"/>
</dbReference>
<feature type="transmembrane region" description="Helical" evidence="7">
    <location>
        <begin position="103"/>
        <end position="125"/>
    </location>
</feature>
<dbReference type="Gene3D" id="1.20.1250.20">
    <property type="entry name" value="MFS general substrate transporter like domains"/>
    <property type="match status" value="1"/>
</dbReference>
<evidence type="ECO:0000256" key="7">
    <source>
        <dbReference type="SAM" id="Phobius"/>
    </source>
</evidence>
<evidence type="ECO:0000256" key="3">
    <source>
        <dbReference type="ARBA" id="ARBA00022475"/>
    </source>
</evidence>
<dbReference type="InterPro" id="IPR050171">
    <property type="entry name" value="MFS_Transporters"/>
</dbReference>
<dbReference type="SUPFAM" id="SSF103473">
    <property type="entry name" value="MFS general substrate transporter"/>
    <property type="match status" value="1"/>
</dbReference>
<proteinExistence type="predicted"/>
<accession>A0AA89Q6Z5</accession>
<feature type="transmembrane region" description="Helical" evidence="7">
    <location>
        <begin position="266"/>
        <end position="285"/>
    </location>
</feature>
<dbReference type="GO" id="GO:0005886">
    <property type="term" value="C:plasma membrane"/>
    <property type="evidence" value="ECO:0007669"/>
    <property type="project" value="UniProtKB-SubCell"/>
</dbReference>
<feature type="transmembrane region" description="Helical" evidence="7">
    <location>
        <begin position="28"/>
        <end position="50"/>
    </location>
</feature>
<keyword evidence="9" id="KW-1185">Reference proteome</keyword>
<feature type="transmembrane region" description="Helical" evidence="7">
    <location>
        <begin position="235"/>
        <end position="260"/>
    </location>
</feature>
<dbReference type="Pfam" id="PF07690">
    <property type="entry name" value="MFS_1"/>
    <property type="match status" value="1"/>
</dbReference>
<keyword evidence="2" id="KW-0813">Transport</keyword>
<evidence type="ECO:0000256" key="6">
    <source>
        <dbReference type="ARBA" id="ARBA00023136"/>
    </source>
</evidence>
<dbReference type="RefSeq" id="WP_184852683.1">
    <property type="nucleotide sequence ID" value="NZ_BAABFE010000002.1"/>
</dbReference>
<feature type="transmembrane region" description="Helical" evidence="7">
    <location>
        <begin position="62"/>
        <end position="83"/>
    </location>
</feature>
<dbReference type="AlphaFoldDB" id="A0AA89Q6Z5"/>
<dbReference type="InterPro" id="IPR011701">
    <property type="entry name" value="MFS"/>
</dbReference>
<protein>
    <submittedName>
        <fullName evidence="8">MFS family permease</fullName>
    </submittedName>
</protein>
<dbReference type="GeneID" id="93842869"/>